<reference evidence="8" key="2">
    <citation type="journal article" date="2021" name="Microbiome">
        <title>Successional dynamics and alternative stable states in a saline activated sludge microbial community over 9 years.</title>
        <authorList>
            <person name="Wang Y."/>
            <person name="Ye J."/>
            <person name="Ju F."/>
            <person name="Liu L."/>
            <person name="Boyd J.A."/>
            <person name="Deng Y."/>
            <person name="Parks D.H."/>
            <person name="Jiang X."/>
            <person name="Yin X."/>
            <person name="Woodcroft B.J."/>
            <person name="Tyson G.W."/>
            <person name="Hugenholtz P."/>
            <person name="Polz M.F."/>
            <person name="Zhang T."/>
        </authorList>
    </citation>
    <scope>NUCLEOTIDE SEQUENCE</scope>
    <source>
        <strain evidence="8">HKST-UBA03</strain>
    </source>
</reference>
<name>A0A955RS73_UNCKA</name>
<evidence type="ECO:0000256" key="3">
    <source>
        <dbReference type="ARBA" id="ARBA00016090"/>
    </source>
</evidence>
<comment type="catalytic activity">
    <reaction evidence="1">
        <text>D-fructose 6-phosphate + L-glutamine = D-glucosamine 6-phosphate + L-glutamate</text>
        <dbReference type="Rhea" id="RHEA:13237"/>
        <dbReference type="ChEBI" id="CHEBI:29985"/>
        <dbReference type="ChEBI" id="CHEBI:58359"/>
        <dbReference type="ChEBI" id="CHEBI:58725"/>
        <dbReference type="ChEBI" id="CHEBI:61527"/>
        <dbReference type="EC" id="2.6.1.16"/>
    </reaction>
</comment>
<proteinExistence type="predicted"/>
<evidence type="ECO:0000256" key="6">
    <source>
        <dbReference type="ARBA" id="ARBA00022962"/>
    </source>
</evidence>
<dbReference type="PROSITE" id="PS51278">
    <property type="entry name" value="GATASE_TYPE_2"/>
    <property type="match status" value="1"/>
</dbReference>
<protein>
    <recommendedName>
        <fullName evidence="3">Glutamine--fructose-6-phosphate aminotransferase [isomerizing]</fullName>
        <ecNumber evidence="2">2.6.1.16</ecNumber>
    </recommendedName>
</protein>
<feature type="domain" description="Glutamine amidotransferase type-2" evidence="7">
    <location>
        <begin position="2"/>
        <end position="122"/>
    </location>
</feature>
<dbReference type="Pfam" id="PF13522">
    <property type="entry name" value="GATase_6"/>
    <property type="match status" value="1"/>
</dbReference>
<dbReference type="Proteomes" id="UP000751518">
    <property type="component" value="Unassembled WGS sequence"/>
</dbReference>
<evidence type="ECO:0000256" key="2">
    <source>
        <dbReference type="ARBA" id="ARBA00012916"/>
    </source>
</evidence>
<evidence type="ECO:0000256" key="4">
    <source>
        <dbReference type="ARBA" id="ARBA00022576"/>
    </source>
</evidence>
<dbReference type="GO" id="GO:0006002">
    <property type="term" value="P:fructose 6-phosphate metabolic process"/>
    <property type="evidence" value="ECO:0007669"/>
    <property type="project" value="TreeGrafter"/>
</dbReference>
<evidence type="ECO:0000313" key="8">
    <source>
        <dbReference type="EMBL" id="MCA9392290.1"/>
    </source>
</evidence>
<keyword evidence="6" id="KW-0315">Glutamine amidotransferase</keyword>
<dbReference type="EC" id="2.6.1.16" evidence="2"/>
<dbReference type="PANTHER" id="PTHR10937:SF0">
    <property type="entry name" value="GLUTAMINE--FRUCTOSE-6-PHOSPHATE TRANSAMINASE (ISOMERIZING)"/>
    <property type="match status" value="1"/>
</dbReference>
<dbReference type="EMBL" id="JAGQKZ010000035">
    <property type="protein sequence ID" value="MCA9392290.1"/>
    <property type="molecule type" value="Genomic_DNA"/>
</dbReference>
<dbReference type="GO" id="GO:0006047">
    <property type="term" value="P:UDP-N-acetylglucosamine metabolic process"/>
    <property type="evidence" value="ECO:0007669"/>
    <property type="project" value="TreeGrafter"/>
</dbReference>
<dbReference type="PANTHER" id="PTHR10937">
    <property type="entry name" value="GLUCOSAMINE--FRUCTOSE-6-PHOSPHATE AMINOTRANSFERASE, ISOMERIZING"/>
    <property type="match status" value="1"/>
</dbReference>
<dbReference type="GO" id="GO:0006487">
    <property type="term" value="P:protein N-linked glycosylation"/>
    <property type="evidence" value="ECO:0007669"/>
    <property type="project" value="TreeGrafter"/>
</dbReference>
<reference evidence="8" key="1">
    <citation type="submission" date="2020-04" db="EMBL/GenBank/DDBJ databases">
        <authorList>
            <person name="Zhang T."/>
        </authorList>
    </citation>
    <scope>NUCLEOTIDE SEQUENCE</scope>
    <source>
        <strain evidence="8">HKST-UBA03</strain>
    </source>
</reference>
<evidence type="ECO:0000259" key="7">
    <source>
        <dbReference type="PROSITE" id="PS51278"/>
    </source>
</evidence>
<dbReference type="InterPro" id="IPR017932">
    <property type="entry name" value="GATase_2_dom"/>
</dbReference>
<evidence type="ECO:0000256" key="5">
    <source>
        <dbReference type="ARBA" id="ARBA00022679"/>
    </source>
</evidence>
<evidence type="ECO:0000256" key="1">
    <source>
        <dbReference type="ARBA" id="ARBA00001031"/>
    </source>
</evidence>
<sequence length="122" mass="13354">MCGIFGVITTNGDAPQKVLEGLKRLEYRGYDSWGVASVTDDERVLVQKDVGKIGDNEVNDRSNVAIGHTRWATHGGVTKENAHPHVACNGKIAVVHNGIIDNFIDLKQTLQNNGHEFKSETD</sequence>
<evidence type="ECO:0000313" key="9">
    <source>
        <dbReference type="Proteomes" id="UP000751518"/>
    </source>
</evidence>
<keyword evidence="4" id="KW-0032">Aminotransferase</keyword>
<dbReference type="InterPro" id="IPR029055">
    <property type="entry name" value="Ntn_hydrolases_N"/>
</dbReference>
<keyword evidence="5" id="KW-0808">Transferase</keyword>
<dbReference type="AlphaFoldDB" id="A0A955RS73"/>
<dbReference type="Gene3D" id="3.60.20.10">
    <property type="entry name" value="Glutamine Phosphoribosylpyrophosphate, subunit 1, domain 1"/>
    <property type="match status" value="1"/>
</dbReference>
<comment type="caution">
    <text evidence="8">The sequence shown here is derived from an EMBL/GenBank/DDBJ whole genome shotgun (WGS) entry which is preliminary data.</text>
</comment>
<accession>A0A955RS73</accession>
<dbReference type="SUPFAM" id="SSF56235">
    <property type="entry name" value="N-terminal nucleophile aminohydrolases (Ntn hydrolases)"/>
    <property type="match status" value="1"/>
</dbReference>
<dbReference type="GO" id="GO:0004360">
    <property type="term" value="F:glutamine-fructose-6-phosphate transaminase (isomerizing) activity"/>
    <property type="evidence" value="ECO:0007669"/>
    <property type="project" value="UniProtKB-EC"/>
</dbReference>
<feature type="non-terminal residue" evidence="8">
    <location>
        <position position="122"/>
    </location>
</feature>
<organism evidence="8 9">
    <name type="scientific">candidate division WWE3 bacterium</name>
    <dbReference type="NCBI Taxonomy" id="2053526"/>
    <lineage>
        <taxon>Bacteria</taxon>
        <taxon>Katanobacteria</taxon>
    </lineage>
</organism>
<gene>
    <name evidence="8" type="ORF">KC614_03750</name>
</gene>